<accession>A0ABV6C3H5</accession>
<name>A0ABV6C3H5_9ACTN</name>
<sequence length="53" mass="5728">MTALGAFDAVLAAAAQRWTWGLASADRAFGDVDGLLFLDLHSPSFLDQVREFS</sequence>
<proteinExistence type="predicted"/>
<comment type="caution">
    <text evidence="1">The sequence shown here is derived from an EMBL/GenBank/DDBJ whole genome shotgun (WGS) entry which is preliminary data.</text>
</comment>
<gene>
    <name evidence="1" type="ORF">ACFFRE_08840</name>
</gene>
<evidence type="ECO:0000313" key="2">
    <source>
        <dbReference type="Proteomes" id="UP001589788"/>
    </source>
</evidence>
<reference evidence="1 2" key="1">
    <citation type="submission" date="2024-09" db="EMBL/GenBank/DDBJ databases">
        <authorList>
            <person name="Sun Q."/>
            <person name="Mori K."/>
        </authorList>
    </citation>
    <scope>NUCLEOTIDE SEQUENCE [LARGE SCALE GENOMIC DNA]</scope>
    <source>
        <strain evidence="1 2">JCM 15389</strain>
    </source>
</reference>
<dbReference type="Proteomes" id="UP001589788">
    <property type="component" value="Unassembled WGS sequence"/>
</dbReference>
<dbReference type="RefSeq" id="WP_377789764.1">
    <property type="nucleotide sequence ID" value="NZ_JBHLYQ010000083.1"/>
</dbReference>
<evidence type="ECO:0000313" key="1">
    <source>
        <dbReference type="EMBL" id="MFC0082249.1"/>
    </source>
</evidence>
<dbReference type="EMBL" id="JBHLYQ010000083">
    <property type="protein sequence ID" value="MFC0082249.1"/>
    <property type="molecule type" value="Genomic_DNA"/>
</dbReference>
<protein>
    <submittedName>
        <fullName evidence="1">Uncharacterized protein</fullName>
    </submittedName>
</protein>
<keyword evidence="2" id="KW-1185">Reference proteome</keyword>
<organism evidence="1 2">
    <name type="scientific">Aciditerrimonas ferrireducens</name>
    <dbReference type="NCBI Taxonomy" id="667306"/>
    <lineage>
        <taxon>Bacteria</taxon>
        <taxon>Bacillati</taxon>
        <taxon>Actinomycetota</taxon>
        <taxon>Acidimicrobiia</taxon>
        <taxon>Acidimicrobiales</taxon>
        <taxon>Acidimicrobiaceae</taxon>
        <taxon>Aciditerrimonas</taxon>
    </lineage>
</organism>